<dbReference type="AlphaFoldDB" id="A0A939G601"/>
<dbReference type="Proteomes" id="UP000664795">
    <property type="component" value="Unassembled WGS sequence"/>
</dbReference>
<reference evidence="3 4" key="1">
    <citation type="submission" date="2021-03" db="EMBL/GenBank/DDBJ databases">
        <title>Fibrella sp. HMF5036 genome sequencing and assembly.</title>
        <authorList>
            <person name="Kang H."/>
            <person name="Kim H."/>
            <person name="Bae S."/>
            <person name="Joh K."/>
        </authorList>
    </citation>
    <scope>NUCLEOTIDE SEQUENCE [LARGE SCALE GENOMIC DNA]</scope>
    <source>
        <strain evidence="3 4">HMF5036</strain>
    </source>
</reference>
<dbReference type="SMART" id="SM00220">
    <property type="entry name" value="S_TKc"/>
    <property type="match status" value="1"/>
</dbReference>
<feature type="region of interest" description="Disordered" evidence="1">
    <location>
        <begin position="531"/>
        <end position="550"/>
    </location>
</feature>
<dbReference type="GO" id="GO:0005737">
    <property type="term" value="C:cytoplasm"/>
    <property type="evidence" value="ECO:0007669"/>
    <property type="project" value="TreeGrafter"/>
</dbReference>
<feature type="region of interest" description="Disordered" evidence="1">
    <location>
        <begin position="296"/>
        <end position="336"/>
    </location>
</feature>
<dbReference type="PROSITE" id="PS00108">
    <property type="entry name" value="PROTEIN_KINASE_ST"/>
    <property type="match status" value="1"/>
</dbReference>
<accession>A0A939G601</accession>
<dbReference type="GO" id="GO:0005524">
    <property type="term" value="F:ATP binding"/>
    <property type="evidence" value="ECO:0007669"/>
    <property type="project" value="InterPro"/>
</dbReference>
<dbReference type="GO" id="GO:0004674">
    <property type="term" value="F:protein serine/threonine kinase activity"/>
    <property type="evidence" value="ECO:0007669"/>
    <property type="project" value="UniProtKB-KW"/>
</dbReference>
<keyword evidence="3" id="KW-0723">Serine/threonine-protein kinase</keyword>
<keyword evidence="4" id="KW-1185">Reference proteome</keyword>
<evidence type="ECO:0000313" key="4">
    <source>
        <dbReference type="Proteomes" id="UP000664795"/>
    </source>
</evidence>
<dbReference type="InterPro" id="IPR008271">
    <property type="entry name" value="Ser/Thr_kinase_AS"/>
</dbReference>
<protein>
    <submittedName>
        <fullName evidence="3">Serine/threonine protein kinase</fullName>
    </submittedName>
</protein>
<feature type="compositionally biased region" description="Low complexity" evidence="1">
    <location>
        <begin position="317"/>
        <end position="326"/>
    </location>
</feature>
<keyword evidence="3" id="KW-0418">Kinase</keyword>
<proteinExistence type="predicted"/>
<organism evidence="3 4">
    <name type="scientific">Fibrella aquatilis</name>
    <dbReference type="NCBI Taxonomy" id="2817059"/>
    <lineage>
        <taxon>Bacteria</taxon>
        <taxon>Pseudomonadati</taxon>
        <taxon>Bacteroidota</taxon>
        <taxon>Cytophagia</taxon>
        <taxon>Cytophagales</taxon>
        <taxon>Spirosomataceae</taxon>
        <taxon>Fibrella</taxon>
    </lineage>
</organism>
<evidence type="ECO:0000259" key="2">
    <source>
        <dbReference type="PROSITE" id="PS50011"/>
    </source>
</evidence>
<name>A0A939G601_9BACT</name>
<dbReference type="InterPro" id="IPR011009">
    <property type="entry name" value="Kinase-like_dom_sf"/>
</dbReference>
<dbReference type="RefSeq" id="WP_207335802.1">
    <property type="nucleotide sequence ID" value="NZ_JAFMYU010000008.1"/>
</dbReference>
<dbReference type="Pfam" id="PF00069">
    <property type="entry name" value="Pkinase"/>
    <property type="match status" value="1"/>
</dbReference>
<keyword evidence="3" id="KW-0808">Transferase</keyword>
<sequence length="550" mass="60045">MATVSFNTHFPGYTVLGELGRGNARVLKARHDASGELVAIKHFALNTDEGTLQRFQQESEIMTRLIHPNIVRVREVRLDAALPYIVMELVEGGSVRQLLDEQQSLPVATTVRLGLQVIEAFKVIHGQGIVHRDIKPENILYRQLPSGELHFLLTDFGIARLREQPATVTGQSLMTYEYASPEQFEDPKNVSAATDYYSLGVVLFECLTGHVPFAMTEGVGIVTFMNRVLTETPLLPPNQAVPGSLKTLLQGLLKKRAAERIHQPDTVKVALKQAEIEQLLAEQQQDASSVYLTEAPAGPRRESPVIVPEPGPPAPPTRRQTAARPASQVETEPVDSQVITTSRTGVNRRVVVATVLLTLALAGGYVTYDRLKKSASIKRTNPTASTPAASGLSALFTTDEPADEDTVAVAPVKPVKPDSTAAEKRAAAEARALALRLENARLAKLVSVQVVGFKTGLLGGISNLRIRVENPTRLTFTRIRVRVSYLKPSGDVFTTQTMYFADIGPNDKLTRTAPESRRGTSVRAQIVAYDSPDIPDLHPPDPTTNADRQF</sequence>
<dbReference type="PANTHER" id="PTHR24348">
    <property type="entry name" value="SERINE/THREONINE-PROTEIN KINASE UNC-51-RELATED"/>
    <property type="match status" value="1"/>
</dbReference>
<dbReference type="CDD" id="cd14014">
    <property type="entry name" value="STKc_PknB_like"/>
    <property type="match status" value="1"/>
</dbReference>
<comment type="caution">
    <text evidence="3">The sequence shown here is derived from an EMBL/GenBank/DDBJ whole genome shotgun (WGS) entry which is preliminary data.</text>
</comment>
<feature type="domain" description="Protein kinase" evidence="2">
    <location>
        <begin position="13"/>
        <end position="280"/>
    </location>
</feature>
<feature type="compositionally biased region" description="Pro residues" evidence="1">
    <location>
        <begin position="307"/>
        <end position="316"/>
    </location>
</feature>
<dbReference type="SUPFAM" id="SSF56112">
    <property type="entry name" value="Protein kinase-like (PK-like)"/>
    <property type="match status" value="1"/>
</dbReference>
<evidence type="ECO:0000313" key="3">
    <source>
        <dbReference type="EMBL" id="MBO0931843.1"/>
    </source>
</evidence>
<dbReference type="EMBL" id="JAFMYU010000008">
    <property type="protein sequence ID" value="MBO0931843.1"/>
    <property type="molecule type" value="Genomic_DNA"/>
</dbReference>
<evidence type="ECO:0000256" key="1">
    <source>
        <dbReference type="SAM" id="MobiDB-lite"/>
    </source>
</evidence>
<gene>
    <name evidence="3" type="ORF">J2I48_12610</name>
</gene>
<dbReference type="Gene3D" id="1.10.510.10">
    <property type="entry name" value="Transferase(Phosphotransferase) domain 1"/>
    <property type="match status" value="1"/>
</dbReference>
<dbReference type="InterPro" id="IPR000719">
    <property type="entry name" value="Prot_kinase_dom"/>
</dbReference>
<dbReference type="InterPro" id="IPR045269">
    <property type="entry name" value="Atg1-like"/>
</dbReference>
<dbReference type="PROSITE" id="PS50011">
    <property type="entry name" value="PROTEIN_KINASE_DOM"/>
    <property type="match status" value="1"/>
</dbReference>